<protein>
    <submittedName>
        <fullName evidence="2">Uncharacterized protein</fullName>
    </submittedName>
</protein>
<dbReference type="Proteomes" id="UP000054097">
    <property type="component" value="Unassembled WGS sequence"/>
</dbReference>
<dbReference type="EMBL" id="KN824289">
    <property type="protein sequence ID" value="KIM29157.1"/>
    <property type="molecule type" value="Genomic_DNA"/>
</dbReference>
<gene>
    <name evidence="2" type="ORF">M408DRAFT_328863</name>
</gene>
<name>A0A0C2XJC8_SERVB</name>
<keyword evidence="3" id="KW-1185">Reference proteome</keyword>
<feature type="region of interest" description="Disordered" evidence="1">
    <location>
        <begin position="602"/>
        <end position="642"/>
    </location>
</feature>
<reference evidence="2 3" key="1">
    <citation type="submission" date="2014-04" db="EMBL/GenBank/DDBJ databases">
        <authorList>
            <consortium name="DOE Joint Genome Institute"/>
            <person name="Kuo A."/>
            <person name="Zuccaro A."/>
            <person name="Kohler A."/>
            <person name="Nagy L.G."/>
            <person name="Floudas D."/>
            <person name="Copeland A."/>
            <person name="Barry K.W."/>
            <person name="Cichocki N."/>
            <person name="Veneault-Fourrey C."/>
            <person name="LaButti K."/>
            <person name="Lindquist E.A."/>
            <person name="Lipzen A."/>
            <person name="Lundell T."/>
            <person name="Morin E."/>
            <person name="Murat C."/>
            <person name="Sun H."/>
            <person name="Tunlid A."/>
            <person name="Henrissat B."/>
            <person name="Grigoriev I.V."/>
            <person name="Hibbett D.S."/>
            <person name="Martin F."/>
            <person name="Nordberg H.P."/>
            <person name="Cantor M.N."/>
            <person name="Hua S.X."/>
        </authorList>
    </citation>
    <scope>NUCLEOTIDE SEQUENCE [LARGE SCALE GENOMIC DNA]</scope>
    <source>
        <strain evidence="2 3">MAFF 305830</strain>
    </source>
</reference>
<organism evidence="2 3">
    <name type="scientific">Serendipita vermifera MAFF 305830</name>
    <dbReference type="NCBI Taxonomy" id="933852"/>
    <lineage>
        <taxon>Eukaryota</taxon>
        <taxon>Fungi</taxon>
        <taxon>Dikarya</taxon>
        <taxon>Basidiomycota</taxon>
        <taxon>Agaricomycotina</taxon>
        <taxon>Agaricomycetes</taxon>
        <taxon>Sebacinales</taxon>
        <taxon>Serendipitaceae</taxon>
        <taxon>Serendipita</taxon>
    </lineage>
</organism>
<dbReference type="AlphaFoldDB" id="A0A0C2XJC8"/>
<dbReference type="Gene3D" id="1.20.1280.50">
    <property type="match status" value="1"/>
</dbReference>
<evidence type="ECO:0000256" key="1">
    <source>
        <dbReference type="SAM" id="MobiDB-lite"/>
    </source>
</evidence>
<sequence>MARRHARPPSPYFGYNANNAYNNANAYQPYATPFYYQPPNPAPLPVYGQHTQLALPVTPFAGPYSFSPSPNQNPSTFFGNRAPLAEEMVALQHTLQMKEATISFLDAQIEAAKDNLDTLAIPYFDLRARFESAQSAYLAAKENHEDLLTQRGTLGQSMQHLTALLHPLRRVPPDILVRIFAFAVEAEMEKDYDRLEPPRLRKPQCIINITRVCSKWRSSAHRKPELWTYVRLNLSRRSHVHEKLQHFLNLADGLPMSITTSNLQPGFFGTSTDSEDDENGLGALPLLVPVKKLRSLTVNYTHYRALQYLPALGTKCLDTLEELHLRSEPLSSPASGLFSIASYLAEAPNLRVLRLMHVHLLPPQAHEAAPSVYLPKVQELVMHGPMTHGTEIFGFAQIVGMLPNVEKITFCQNDTVPFTVTDTIHLPKLRELTTNCVALETALRTSFGVQQVHAPKLSKLTVVDSTNLSGLGPGGPGGGGLAHFLNAVRSVQDLTIMGNFDPYTNIVTPLGPVPLLVQPSTGAVNIFPTNMPMVLPPPPMPMGFGIPLPQTLGLGGPAGTLGSTTSTGGSLTFLKSLRDIIRMEIVNVHPRFVEALCKTRTVAGPSNTNDDDPEDGERDDPAGQEDDSMEDTGGEDESTSSEVVVHAIPPPEQDANKGSPSTADAFRLYEYLGSLRHLEITINKACPMTRQEFVSLFEARCWSHESDGDEYFRRSPAMRPLNKLEVHLGVGLDEDLADAVHERMILEGEEKGSRWFSWTRPSSAGL</sequence>
<dbReference type="SUPFAM" id="SSF52058">
    <property type="entry name" value="L domain-like"/>
    <property type="match status" value="1"/>
</dbReference>
<dbReference type="InterPro" id="IPR032675">
    <property type="entry name" value="LRR_dom_sf"/>
</dbReference>
<dbReference type="HOGENOM" id="CLU_412256_0_0_1"/>
<evidence type="ECO:0000313" key="3">
    <source>
        <dbReference type="Proteomes" id="UP000054097"/>
    </source>
</evidence>
<reference evidence="3" key="2">
    <citation type="submission" date="2015-01" db="EMBL/GenBank/DDBJ databases">
        <title>Evolutionary Origins and Diversification of the Mycorrhizal Mutualists.</title>
        <authorList>
            <consortium name="DOE Joint Genome Institute"/>
            <consortium name="Mycorrhizal Genomics Consortium"/>
            <person name="Kohler A."/>
            <person name="Kuo A."/>
            <person name="Nagy L.G."/>
            <person name="Floudas D."/>
            <person name="Copeland A."/>
            <person name="Barry K.W."/>
            <person name="Cichocki N."/>
            <person name="Veneault-Fourrey C."/>
            <person name="LaButti K."/>
            <person name="Lindquist E.A."/>
            <person name="Lipzen A."/>
            <person name="Lundell T."/>
            <person name="Morin E."/>
            <person name="Murat C."/>
            <person name="Riley R."/>
            <person name="Ohm R."/>
            <person name="Sun H."/>
            <person name="Tunlid A."/>
            <person name="Henrissat B."/>
            <person name="Grigoriev I.V."/>
            <person name="Hibbett D.S."/>
            <person name="Martin F."/>
        </authorList>
    </citation>
    <scope>NUCLEOTIDE SEQUENCE [LARGE SCALE GENOMIC DNA]</scope>
    <source>
        <strain evidence="3">MAFF 305830</strain>
    </source>
</reference>
<evidence type="ECO:0000313" key="2">
    <source>
        <dbReference type="EMBL" id="KIM29157.1"/>
    </source>
</evidence>
<proteinExistence type="predicted"/>
<feature type="compositionally biased region" description="Acidic residues" evidence="1">
    <location>
        <begin position="609"/>
        <end position="639"/>
    </location>
</feature>
<dbReference type="Gene3D" id="3.80.10.10">
    <property type="entry name" value="Ribonuclease Inhibitor"/>
    <property type="match status" value="1"/>
</dbReference>
<dbReference type="OrthoDB" id="3365698at2759"/>
<accession>A0A0C2XJC8</accession>